<evidence type="ECO:0000313" key="1">
    <source>
        <dbReference type="EMBL" id="AYN68536.1"/>
    </source>
</evidence>
<dbReference type="OrthoDB" id="283474at2"/>
<dbReference type="PROSITE" id="PS51257">
    <property type="entry name" value="PROKAR_LIPOPROTEIN"/>
    <property type="match status" value="1"/>
</dbReference>
<keyword evidence="2" id="KW-1185">Reference proteome</keyword>
<dbReference type="InterPro" id="IPR021471">
    <property type="entry name" value="DUF3124"/>
</dbReference>
<dbReference type="Pfam" id="PF11322">
    <property type="entry name" value="DUF3124"/>
    <property type="match status" value="1"/>
</dbReference>
<organism evidence="1 2">
    <name type="scientific">Euzebyella marina</name>
    <dbReference type="NCBI Taxonomy" id="1761453"/>
    <lineage>
        <taxon>Bacteria</taxon>
        <taxon>Pseudomonadati</taxon>
        <taxon>Bacteroidota</taxon>
        <taxon>Flavobacteriia</taxon>
        <taxon>Flavobacteriales</taxon>
        <taxon>Flavobacteriaceae</taxon>
        <taxon>Euzebyella</taxon>
    </lineage>
</organism>
<dbReference type="EMBL" id="CP032050">
    <property type="protein sequence ID" value="AYN68536.1"/>
    <property type="molecule type" value="Genomic_DNA"/>
</dbReference>
<proteinExistence type="predicted"/>
<dbReference type="AlphaFoldDB" id="A0A3G2L8I2"/>
<evidence type="ECO:0000313" key="2">
    <source>
        <dbReference type="Proteomes" id="UP000276309"/>
    </source>
</evidence>
<dbReference type="RefSeq" id="WP_121849549.1">
    <property type="nucleotide sequence ID" value="NZ_CP032050.1"/>
</dbReference>
<dbReference type="KEGG" id="emar:D1013_14665"/>
<dbReference type="Proteomes" id="UP000276309">
    <property type="component" value="Chromosome"/>
</dbReference>
<protein>
    <submittedName>
        <fullName evidence="1">DUF3124 domain-containing protein</fullName>
    </submittedName>
</protein>
<reference evidence="1 2" key="1">
    <citation type="submission" date="2018-08" db="EMBL/GenBank/DDBJ databases">
        <title>The reduced genetic potential of extracellular carbohydrate catabolism in Euzebyella marina RN62, a Flavobacteriia bacterium isolated from the hadal water.</title>
        <authorList>
            <person name="Xue C."/>
        </authorList>
    </citation>
    <scope>NUCLEOTIDE SEQUENCE [LARGE SCALE GENOMIC DNA]</scope>
    <source>
        <strain evidence="1 2">RN62</strain>
    </source>
</reference>
<accession>A0A3G2L8I2</accession>
<sequence length="175" mass="19919">MNQLPRFIILLFISGFFLVACDIKKEKGLSSVNPENWSKRKVEISAQDSLESGKSYLSIYSQIYSLSEHKTHNLTAMVSMRNTSDQDTIYILKANYYDTHGELVRTYFDHPIYLAPMETTEIIIDEVDVTGGTGSNFIFEWKTPIESPEPLFEGVMNSTVGQQGLSFTTQSRRIK</sequence>
<name>A0A3G2L8I2_9FLAO</name>
<gene>
    <name evidence="1" type="ORF">D1013_14665</name>
</gene>